<proteinExistence type="predicted"/>
<protein>
    <submittedName>
        <fullName evidence="1">Uncharacterized protein</fullName>
    </submittedName>
</protein>
<reference evidence="1" key="1">
    <citation type="submission" date="2024-07" db="EMBL/GenBank/DDBJ databases">
        <authorList>
            <person name="Bringhurst R.M."/>
            <person name="Homer T.E."/>
        </authorList>
    </citation>
    <scope>NUCLEOTIDE SEQUENCE</scope>
</reference>
<name>A0AB39CCY7_9VIRU</name>
<dbReference type="EMBL" id="PQ015378">
    <property type="protein sequence ID" value="XDJ14720.1"/>
    <property type="molecule type" value="Genomic_DNA"/>
</dbReference>
<accession>A0AB39CCY7</accession>
<organism evidence="1">
    <name type="scientific">Pseudomonas phage RVTF4</name>
    <dbReference type="NCBI Taxonomy" id="3236931"/>
    <lineage>
        <taxon>Viruses</taxon>
    </lineage>
</organism>
<sequence>MLREAYLEDYQIRPAHHHKHPLDVVRLYDKEDVVEGGAVRSLMRKFDRYNVKERWSISWNEFKELPFDEAMYMLEVGESEMLRRIDEQSKLKRDMDKEVRNMTRQM</sequence>
<evidence type="ECO:0000313" key="1">
    <source>
        <dbReference type="EMBL" id="XDJ14720.1"/>
    </source>
</evidence>